<sequence>MCVALMGVHLRKLYKDIVKSNLEAIRVSSLVTAMMTVQTGDREQEEQRNFYSYVQRLEHEGVSRVKMFVVILVAYLLFWGPLYTITLAQPGLETSLTYEISLHVALTHCFVNPILFMVYSRGHTDPDDPRYQRNNGCCCRRCLSAICCCCCRLLGCADTDSSTTSGTDRRTPSPSPPSFIGHNNIASPSPSSAIGGHHRQRPSAPPPPPMQMMPFYSTGNHVGGGGDGHGRP</sequence>
<keyword evidence="9" id="KW-1185">Reference proteome</keyword>
<feature type="transmembrane region" description="Helical" evidence="6">
    <location>
        <begin position="100"/>
        <end position="120"/>
    </location>
</feature>
<evidence type="ECO:0000256" key="2">
    <source>
        <dbReference type="ARBA" id="ARBA00022692"/>
    </source>
</evidence>
<keyword evidence="2 6" id="KW-0812">Transmembrane</keyword>
<evidence type="ECO:0000256" key="1">
    <source>
        <dbReference type="ARBA" id="ARBA00004370"/>
    </source>
</evidence>
<dbReference type="SUPFAM" id="SSF81321">
    <property type="entry name" value="Family A G protein-coupled receptor-like"/>
    <property type="match status" value="1"/>
</dbReference>
<reference evidence="8" key="1">
    <citation type="submission" date="2020-11" db="EMBL/GenBank/DDBJ databases">
        <authorList>
            <person name="Tran Van P."/>
        </authorList>
    </citation>
    <scope>NUCLEOTIDE SEQUENCE</scope>
</reference>
<accession>A0A7R9QDK2</accession>
<keyword evidence="3 6" id="KW-1133">Transmembrane helix</keyword>
<dbReference type="EMBL" id="CAJPIZ010025766">
    <property type="protein sequence ID" value="CAG2118839.1"/>
    <property type="molecule type" value="Genomic_DNA"/>
</dbReference>
<dbReference type="OrthoDB" id="10037292at2759"/>
<evidence type="ECO:0000256" key="3">
    <source>
        <dbReference type="ARBA" id="ARBA00022989"/>
    </source>
</evidence>
<feature type="region of interest" description="Disordered" evidence="5">
    <location>
        <begin position="159"/>
        <end position="232"/>
    </location>
</feature>
<gene>
    <name evidence="8" type="ORF">OSB1V03_LOCUS18789</name>
</gene>
<evidence type="ECO:0000313" key="9">
    <source>
        <dbReference type="Proteomes" id="UP000759131"/>
    </source>
</evidence>
<name>A0A7R9QDK2_9ACAR</name>
<feature type="non-terminal residue" evidence="8">
    <location>
        <position position="1"/>
    </location>
</feature>
<dbReference type="EMBL" id="OC880341">
    <property type="protein sequence ID" value="CAD7641715.1"/>
    <property type="molecule type" value="Genomic_DNA"/>
</dbReference>
<feature type="domain" description="G-protein coupled receptors family 1 profile" evidence="7">
    <location>
        <begin position="1"/>
        <end position="116"/>
    </location>
</feature>
<evidence type="ECO:0000259" key="7">
    <source>
        <dbReference type="PROSITE" id="PS50262"/>
    </source>
</evidence>
<keyword evidence="4 6" id="KW-0472">Membrane</keyword>
<dbReference type="GO" id="GO:0016020">
    <property type="term" value="C:membrane"/>
    <property type="evidence" value="ECO:0007669"/>
    <property type="project" value="UniProtKB-SubCell"/>
</dbReference>
<evidence type="ECO:0000256" key="5">
    <source>
        <dbReference type="SAM" id="MobiDB-lite"/>
    </source>
</evidence>
<dbReference type="PROSITE" id="PS50262">
    <property type="entry name" value="G_PROTEIN_RECEP_F1_2"/>
    <property type="match status" value="1"/>
</dbReference>
<evidence type="ECO:0000256" key="4">
    <source>
        <dbReference type="ARBA" id="ARBA00023136"/>
    </source>
</evidence>
<comment type="subcellular location">
    <subcellularLocation>
        <location evidence="1">Membrane</location>
    </subcellularLocation>
</comment>
<dbReference type="Proteomes" id="UP000759131">
    <property type="component" value="Unassembled WGS sequence"/>
</dbReference>
<dbReference type="AlphaFoldDB" id="A0A7R9QDK2"/>
<protein>
    <recommendedName>
        <fullName evidence="7">G-protein coupled receptors family 1 profile domain-containing protein</fullName>
    </recommendedName>
</protein>
<feature type="compositionally biased region" description="Gly residues" evidence="5">
    <location>
        <begin position="221"/>
        <end position="232"/>
    </location>
</feature>
<feature type="transmembrane region" description="Helical" evidence="6">
    <location>
        <begin position="65"/>
        <end position="88"/>
    </location>
</feature>
<proteinExistence type="predicted"/>
<organism evidence="8">
    <name type="scientific">Medioppia subpectinata</name>
    <dbReference type="NCBI Taxonomy" id="1979941"/>
    <lineage>
        <taxon>Eukaryota</taxon>
        <taxon>Metazoa</taxon>
        <taxon>Ecdysozoa</taxon>
        <taxon>Arthropoda</taxon>
        <taxon>Chelicerata</taxon>
        <taxon>Arachnida</taxon>
        <taxon>Acari</taxon>
        <taxon>Acariformes</taxon>
        <taxon>Sarcoptiformes</taxon>
        <taxon>Oribatida</taxon>
        <taxon>Brachypylina</taxon>
        <taxon>Oppioidea</taxon>
        <taxon>Oppiidae</taxon>
        <taxon>Medioppia</taxon>
    </lineage>
</organism>
<dbReference type="InterPro" id="IPR017452">
    <property type="entry name" value="GPCR_Rhodpsn_7TM"/>
</dbReference>
<dbReference type="Gene3D" id="1.20.1070.10">
    <property type="entry name" value="Rhodopsin 7-helix transmembrane proteins"/>
    <property type="match status" value="1"/>
</dbReference>
<evidence type="ECO:0000256" key="6">
    <source>
        <dbReference type="SAM" id="Phobius"/>
    </source>
</evidence>
<evidence type="ECO:0000313" key="8">
    <source>
        <dbReference type="EMBL" id="CAD7641715.1"/>
    </source>
</evidence>